<dbReference type="PROSITE" id="PS00059">
    <property type="entry name" value="ADH_ZINC"/>
    <property type="match status" value="1"/>
</dbReference>
<dbReference type="PANTHER" id="PTHR42813">
    <property type="entry name" value="ZINC-TYPE ALCOHOL DEHYDROGENASE-LIKE"/>
    <property type="match status" value="1"/>
</dbReference>
<name>A0A2T2NH28_CORCC</name>
<dbReference type="InterPro" id="IPR013154">
    <property type="entry name" value="ADH-like_N"/>
</dbReference>
<evidence type="ECO:0000313" key="9">
    <source>
        <dbReference type="Proteomes" id="UP000240883"/>
    </source>
</evidence>
<dbReference type="SUPFAM" id="SSF51735">
    <property type="entry name" value="NAD(P)-binding Rossmann-fold domains"/>
    <property type="match status" value="1"/>
</dbReference>
<dbReference type="Pfam" id="PF00107">
    <property type="entry name" value="ADH_zinc_N"/>
    <property type="match status" value="1"/>
</dbReference>
<evidence type="ECO:0000259" key="6">
    <source>
        <dbReference type="Pfam" id="PF00107"/>
    </source>
</evidence>
<feature type="domain" description="Alcohol dehydrogenase-like N-terminal" evidence="7">
    <location>
        <begin position="35"/>
        <end position="139"/>
    </location>
</feature>
<dbReference type="SUPFAM" id="SSF50129">
    <property type="entry name" value="GroES-like"/>
    <property type="match status" value="1"/>
</dbReference>
<dbReference type="Gene3D" id="3.40.50.720">
    <property type="entry name" value="NAD(P)-binding Rossmann-like Domain"/>
    <property type="match status" value="1"/>
</dbReference>
<keyword evidence="2 5" id="KW-0479">Metal-binding</keyword>
<dbReference type="GO" id="GO:0008270">
    <property type="term" value="F:zinc ion binding"/>
    <property type="evidence" value="ECO:0007669"/>
    <property type="project" value="InterPro"/>
</dbReference>
<evidence type="ECO:0000256" key="2">
    <source>
        <dbReference type="ARBA" id="ARBA00022723"/>
    </source>
</evidence>
<dbReference type="EMBL" id="KZ678138">
    <property type="protein sequence ID" value="PSN64566.1"/>
    <property type="molecule type" value="Genomic_DNA"/>
</dbReference>
<evidence type="ECO:0000259" key="7">
    <source>
        <dbReference type="Pfam" id="PF08240"/>
    </source>
</evidence>
<evidence type="ECO:0000256" key="5">
    <source>
        <dbReference type="RuleBase" id="RU361277"/>
    </source>
</evidence>
<dbReference type="InterPro" id="IPR002328">
    <property type="entry name" value="ADH_Zn_CS"/>
</dbReference>
<comment type="similarity">
    <text evidence="5">Belongs to the zinc-containing alcohol dehydrogenase family.</text>
</comment>
<sequence length="360" mass="39064">MARDQELPSSMNAVVLKRVGEVVVERRPIPSIEDPRDIIVRVQYGGLCGSDLHPYRGVEYYGSDFIMGHEFTGTVFQTGSAVSKFQVGDVVVSPFTTSCGSCWYCTHNLSSRCAHTMLYGTPKLGGGQAQYVRVPYADATAFRAPENLLPQNLILMADIFPTGFYAAKNGFAGLSMDEVAESTVVIIGCGPVGLCAIAAAATRKPKHMIAVDGVSSRLENAKSLGAEPKNFKSDMEGLAQHIDRITEGRGADVVLELVGAKSALQLAYDLARPGAMISSIGVHNTEFPFTATQGYDKNLRLQMGRCPVRTVFGEALQCLNECQDKLGFLTNTIVPLSDAVEWYKKFNKMEVQKVIFDAAK</sequence>
<dbReference type="InterPro" id="IPR013149">
    <property type="entry name" value="ADH-like_C"/>
</dbReference>
<evidence type="ECO:0000313" key="8">
    <source>
        <dbReference type="EMBL" id="PSN64566.1"/>
    </source>
</evidence>
<comment type="cofactor">
    <cofactor evidence="1 5">
        <name>Zn(2+)</name>
        <dbReference type="ChEBI" id="CHEBI:29105"/>
    </cofactor>
</comment>
<keyword evidence="4" id="KW-0560">Oxidoreductase</keyword>
<dbReference type="Pfam" id="PF08240">
    <property type="entry name" value="ADH_N"/>
    <property type="match status" value="1"/>
</dbReference>
<protein>
    <submittedName>
        <fullName evidence="8">Putative alcohol dehydrogenase</fullName>
    </submittedName>
</protein>
<dbReference type="Gene3D" id="3.90.180.10">
    <property type="entry name" value="Medium-chain alcohol dehydrogenases, catalytic domain"/>
    <property type="match status" value="1"/>
</dbReference>
<dbReference type="GO" id="GO:0016491">
    <property type="term" value="F:oxidoreductase activity"/>
    <property type="evidence" value="ECO:0007669"/>
    <property type="project" value="UniProtKB-KW"/>
</dbReference>
<keyword evidence="3 5" id="KW-0862">Zinc</keyword>
<reference evidence="8 9" key="1">
    <citation type="journal article" date="2018" name="Front. Microbiol.">
        <title>Genome-Wide Analysis of Corynespora cassiicola Leaf Fall Disease Putative Effectors.</title>
        <authorList>
            <person name="Lopez D."/>
            <person name="Ribeiro S."/>
            <person name="Label P."/>
            <person name="Fumanal B."/>
            <person name="Venisse J.S."/>
            <person name="Kohler A."/>
            <person name="de Oliveira R.R."/>
            <person name="Labutti K."/>
            <person name="Lipzen A."/>
            <person name="Lail K."/>
            <person name="Bauer D."/>
            <person name="Ohm R.A."/>
            <person name="Barry K.W."/>
            <person name="Spatafora J."/>
            <person name="Grigoriev I.V."/>
            <person name="Martin F.M."/>
            <person name="Pujade-Renaud V."/>
        </authorList>
    </citation>
    <scope>NUCLEOTIDE SEQUENCE [LARGE SCALE GENOMIC DNA]</scope>
    <source>
        <strain evidence="8 9">Philippines</strain>
    </source>
</reference>
<dbReference type="AlphaFoldDB" id="A0A2T2NH28"/>
<dbReference type="InterPro" id="IPR011032">
    <property type="entry name" value="GroES-like_sf"/>
</dbReference>
<dbReference type="OrthoDB" id="442947at2759"/>
<evidence type="ECO:0000256" key="3">
    <source>
        <dbReference type="ARBA" id="ARBA00022833"/>
    </source>
</evidence>
<dbReference type="CDD" id="cd08284">
    <property type="entry name" value="FDH_like_2"/>
    <property type="match status" value="1"/>
</dbReference>
<proteinExistence type="inferred from homology"/>
<gene>
    <name evidence="8" type="ORF">BS50DRAFT_636725</name>
</gene>
<evidence type="ECO:0000256" key="1">
    <source>
        <dbReference type="ARBA" id="ARBA00001947"/>
    </source>
</evidence>
<dbReference type="Proteomes" id="UP000240883">
    <property type="component" value="Unassembled WGS sequence"/>
</dbReference>
<accession>A0A2T2NH28</accession>
<dbReference type="STRING" id="1448308.A0A2T2NH28"/>
<organism evidence="8 9">
    <name type="scientific">Corynespora cassiicola Philippines</name>
    <dbReference type="NCBI Taxonomy" id="1448308"/>
    <lineage>
        <taxon>Eukaryota</taxon>
        <taxon>Fungi</taxon>
        <taxon>Dikarya</taxon>
        <taxon>Ascomycota</taxon>
        <taxon>Pezizomycotina</taxon>
        <taxon>Dothideomycetes</taxon>
        <taxon>Pleosporomycetidae</taxon>
        <taxon>Pleosporales</taxon>
        <taxon>Corynesporascaceae</taxon>
        <taxon>Corynespora</taxon>
    </lineage>
</organism>
<evidence type="ECO:0000256" key="4">
    <source>
        <dbReference type="ARBA" id="ARBA00023002"/>
    </source>
</evidence>
<feature type="domain" description="Alcohol dehydrogenase-like C-terminal" evidence="6">
    <location>
        <begin position="191"/>
        <end position="319"/>
    </location>
</feature>
<keyword evidence="9" id="KW-1185">Reference proteome</keyword>
<dbReference type="InterPro" id="IPR036291">
    <property type="entry name" value="NAD(P)-bd_dom_sf"/>
</dbReference>
<dbReference type="PANTHER" id="PTHR42813:SF2">
    <property type="entry name" value="DEHYDROGENASE, ZINC-CONTAINING, PUTATIVE (AFU_ORTHOLOGUE AFUA_2G02810)-RELATED"/>
    <property type="match status" value="1"/>
</dbReference>